<evidence type="ECO:0000313" key="2">
    <source>
        <dbReference type="EMBL" id="WOJ89202.1"/>
    </source>
</evidence>
<keyword evidence="1" id="KW-1133">Transmembrane helix</keyword>
<reference evidence="2 3" key="1">
    <citation type="submission" date="2023-10" db="EMBL/GenBank/DDBJ databases">
        <title>Novel methanotroph of the genus Methylocapsa from a subarctic wetland.</title>
        <authorList>
            <person name="Belova S.E."/>
            <person name="Oshkin I.Y."/>
            <person name="Miroshnikov K."/>
            <person name="Dedysh S.N."/>
        </authorList>
    </citation>
    <scope>NUCLEOTIDE SEQUENCE [LARGE SCALE GENOMIC DNA]</scope>
    <source>
        <strain evidence="2 3">RX1</strain>
    </source>
</reference>
<keyword evidence="1" id="KW-0812">Transmembrane</keyword>
<organism evidence="2 3">
    <name type="scientific">Methylocapsa polymorpha</name>
    <dbReference type="NCBI Taxonomy" id="3080828"/>
    <lineage>
        <taxon>Bacteria</taxon>
        <taxon>Pseudomonadati</taxon>
        <taxon>Pseudomonadota</taxon>
        <taxon>Alphaproteobacteria</taxon>
        <taxon>Hyphomicrobiales</taxon>
        <taxon>Beijerinckiaceae</taxon>
        <taxon>Methylocapsa</taxon>
    </lineage>
</organism>
<keyword evidence="1" id="KW-0472">Membrane</keyword>
<proteinExistence type="predicted"/>
<feature type="transmembrane region" description="Helical" evidence="1">
    <location>
        <begin position="187"/>
        <end position="209"/>
    </location>
</feature>
<dbReference type="InterPro" id="IPR025333">
    <property type="entry name" value="DUF4239"/>
</dbReference>
<dbReference type="EMBL" id="CP136862">
    <property type="protein sequence ID" value="WOJ89202.1"/>
    <property type="molecule type" value="Genomic_DNA"/>
</dbReference>
<name>A0ABZ0HPI0_9HYPH</name>
<evidence type="ECO:0000313" key="3">
    <source>
        <dbReference type="Proteomes" id="UP001626536"/>
    </source>
</evidence>
<protein>
    <recommendedName>
        <fullName evidence="4">DUF4239 domain-containing protein</fullName>
    </recommendedName>
</protein>
<dbReference type="Pfam" id="PF14023">
    <property type="entry name" value="Bestrophin-like"/>
    <property type="match status" value="1"/>
</dbReference>
<evidence type="ECO:0008006" key="4">
    <source>
        <dbReference type="Google" id="ProtNLM"/>
    </source>
</evidence>
<gene>
    <name evidence="2" type="ORF">RZS28_15540</name>
</gene>
<accession>A0ABZ0HPI0</accession>
<feature type="transmembrane region" description="Helical" evidence="1">
    <location>
        <begin position="46"/>
        <end position="67"/>
    </location>
</feature>
<keyword evidence="3" id="KW-1185">Reference proteome</keyword>
<dbReference type="RefSeq" id="WP_407338645.1">
    <property type="nucleotide sequence ID" value="NZ_CP136862.1"/>
</dbReference>
<sequence>MIDAWLSLPLPLMFLTVAGFYSATAVFLFCLCFGSPTRKWMLSFNGAVAELFSAIMVIFGILIGFVASDVWDRDRRASVAVETESANLTMLNALAAASGLPADGIRHAIRAYVSAVTEKEWPSMADDGVGAAAAEEALGALLRIVAATQHDAKDANARFDNLLLDTALKVQSARADRIVLSAGSSEAVKWACVLILALTGQISIAMLHLDQRRPHLAAMVIFTSSVVLIIALIAANEGPFQPPIYVSSDPIARVLKLIPKPGAASPTEALAASKGI</sequence>
<feature type="transmembrane region" description="Helical" evidence="1">
    <location>
        <begin position="12"/>
        <end position="34"/>
    </location>
</feature>
<evidence type="ECO:0000256" key="1">
    <source>
        <dbReference type="SAM" id="Phobius"/>
    </source>
</evidence>
<dbReference type="Proteomes" id="UP001626536">
    <property type="component" value="Chromosome"/>
</dbReference>
<feature type="transmembrane region" description="Helical" evidence="1">
    <location>
        <begin position="216"/>
        <end position="235"/>
    </location>
</feature>